<evidence type="ECO:0000313" key="7">
    <source>
        <dbReference type="EMBL" id="KAF2634131.1"/>
    </source>
</evidence>
<organism evidence="7 8">
    <name type="scientific">Massarina eburnea CBS 473.64</name>
    <dbReference type="NCBI Taxonomy" id="1395130"/>
    <lineage>
        <taxon>Eukaryota</taxon>
        <taxon>Fungi</taxon>
        <taxon>Dikarya</taxon>
        <taxon>Ascomycota</taxon>
        <taxon>Pezizomycotina</taxon>
        <taxon>Dothideomycetes</taxon>
        <taxon>Pleosporomycetidae</taxon>
        <taxon>Pleosporales</taxon>
        <taxon>Massarineae</taxon>
        <taxon>Massarinaceae</taxon>
        <taxon>Massarina</taxon>
    </lineage>
</organism>
<dbReference type="OrthoDB" id="6339427at2759"/>
<dbReference type="Pfam" id="PF00083">
    <property type="entry name" value="Sugar_tr"/>
    <property type="match status" value="1"/>
</dbReference>
<protein>
    <recommendedName>
        <fullName evidence="9">MFS general substrate transporter</fullName>
    </recommendedName>
</protein>
<dbReference type="InterPro" id="IPR036259">
    <property type="entry name" value="MFS_trans_sf"/>
</dbReference>
<evidence type="ECO:0008006" key="9">
    <source>
        <dbReference type="Google" id="ProtNLM"/>
    </source>
</evidence>
<proteinExistence type="predicted"/>
<feature type="transmembrane region" description="Helical" evidence="6">
    <location>
        <begin position="114"/>
        <end position="135"/>
    </location>
</feature>
<reference evidence="7" key="1">
    <citation type="journal article" date="2020" name="Stud. Mycol.">
        <title>101 Dothideomycetes genomes: a test case for predicting lifestyles and emergence of pathogens.</title>
        <authorList>
            <person name="Haridas S."/>
            <person name="Albert R."/>
            <person name="Binder M."/>
            <person name="Bloem J."/>
            <person name="Labutti K."/>
            <person name="Salamov A."/>
            <person name="Andreopoulos B."/>
            <person name="Baker S."/>
            <person name="Barry K."/>
            <person name="Bills G."/>
            <person name="Bluhm B."/>
            <person name="Cannon C."/>
            <person name="Castanera R."/>
            <person name="Culley D."/>
            <person name="Daum C."/>
            <person name="Ezra D."/>
            <person name="Gonzalez J."/>
            <person name="Henrissat B."/>
            <person name="Kuo A."/>
            <person name="Liang C."/>
            <person name="Lipzen A."/>
            <person name="Lutzoni F."/>
            <person name="Magnuson J."/>
            <person name="Mondo S."/>
            <person name="Nolan M."/>
            <person name="Ohm R."/>
            <person name="Pangilinan J."/>
            <person name="Park H.-J."/>
            <person name="Ramirez L."/>
            <person name="Alfaro M."/>
            <person name="Sun H."/>
            <person name="Tritt A."/>
            <person name="Yoshinaga Y."/>
            <person name="Zwiers L.-H."/>
            <person name="Turgeon B."/>
            <person name="Goodwin S."/>
            <person name="Spatafora J."/>
            <person name="Crous P."/>
            <person name="Grigoriev I."/>
        </authorList>
    </citation>
    <scope>NUCLEOTIDE SEQUENCE</scope>
    <source>
        <strain evidence="7">CBS 473.64</strain>
    </source>
</reference>
<keyword evidence="3 6" id="KW-0812">Transmembrane</keyword>
<name>A0A6A6RI97_9PLEO</name>
<keyword evidence="4 6" id="KW-1133">Transmembrane helix</keyword>
<sequence>MRHAIYASVCVMATQQACRELQSEQRDIALENQKSLEFSLYFSLINFLGTWIAFPMIDSLKWVRRKEMFRICSCRAGYRRLSLIKISFLLMAVLPFIIGGIARLEDNDERKTELFPTFTLFFTARPTAFVVSAEVHALIVRELGMSFAVFVNLFLAAVLSFFVPIMASSMNSWWFWYLFGGFSLIFWRLSLIFVKATEKDPLENITLKYTEKPYSMEIRMRQRPEACSMGDKMRKPSVYKELHP</sequence>
<dbReference type="Proteomes" id="UP000799753">
    <property type="component" value="Unassembled WGS sequence"/>
</dbReference>
<keyword evidence="8" id="KW-1185">Reference proteome</keyword>
<dbReference type="InterPro" id="IPR005828">
    <property type="entry name" value="MFS_sugar_transport-like"/>
</dbReference>
<dbReference type="PANTHER" id="PTHR48020">
    <property type="entry name" value="PROTON MYO-INOSITOL COTRANSPORTER"/>
    <property type="match status" value="1"/>
</dbReference>
<comment type="subcellular location">
    <subcellularLocation>
        <location evidence="1">Membrane</location>
    </subcellularLocation>
</comment>
<dbReference type="PANTHER" id="PTHR48020:SF40">
    <property type="entry name" value="MAJOR FACILITATOR SUPERFAMILY (MFS) PROFILE DOMAIN-CONTAINING PROTEIN"/>
    <property type="match status" value="1"/>
</dbReference>
<feature type="transmembrane region" description="Helical" evidence="6">
    <location>
        <begin position="173"/>
        <end position="194"/>
    </location>
</feature>
<dbReference type="EMBL" id="MU006862">
    <property type="protein sequence ID" value="KAF2634131.1"/>
    <property type="molecule type" value="Genomic_DNA"/>
</dbReference>
<evidence type="ECO:0000256" key="4">
    <source>
        <dbReference type="ARBA" id="ARBA00022989"/>
    </source>
</evidence>
<dbReference type="AlphaFoldDB" id="A0A6A6RI97"/>
<keyword evidence="2" id="KW-0813">Transport</keyword>
<feature type="transmembrane region" description="Helical" evidence="6">
    <location>
        <begin position="40"/>
        <end position="60"/>
    </location>
</feature>
<dbReference type="SUPFAM" id="SSF103473">
    <property type="entry name" value="MFS general substrate transporter"/>
    <property type="match status" value="1"/>
</dbReference>
<gene>
    <name evidence="7" type="ORF">P280DRAFT_319311</name>
</gene>
<dbReference type="InterPro" id="IPR050814">
    <property type="entry name" value="Myo-inositol_Transporter"/>
</dbReference>
<dbReference type="Gene3D" id="1.20.1250.20">
    <property type="entry name" value="MFS general substrate transporter like domains"/>
    <property type="match status" value="1"/>
</dbReference>
<dbReference type="GO" id="GO:0022857">
    <property type="term" value="F:transmembrane transporter activity"/>
    <property type="evidence" value="ECO:0007669"/>
    <property type="project" value="InterPro"/>
</dbReference>
<evidence type="ECO:0000256" key="6">
    <source>
        <dbReference type="SAM" id="Phobius"/>
    </source>
</evidence>
<feature type="transmembrane region" description="Helical" evidence="6">
    <location>
        <begin position="81"/>
        <end position="102"/>
    </location>
</feature>
<keyword evidence="5 6" id="KW-0472">Membrane</keyword>
<feature type="transmembrane region" description="Helical" evidence="6">
    <location>
        <begin position="147"/>
        <end position="167"/>
    </location>
</feature>
<evidence type="ECO:0000256" key="1">
    <source>
        <dbReference type="ARBA" id="ARBA00004370"/>
    </source>
</evidence>
<evidence type="ECO:0000256" key="3">
    <source>
        <dbReference type="ARBA" id="ARBA00022692"/>
    </source>
</evidence>
<accession>A0A6A6RI97</accession>
<evidence type="ECO:0000313" key="8">
    <source>
        <dbReference type="Proteomes" id="UP000799753"/>
    </source>
</evidence>
<dbReference type="GO" id="GO:0016020">
    <property type="term" value="C:membrane"/>
    <property type="evidence" value="ECO:0007669"/>
    <property type="project" value="UniProtKB-SubCell"/>
</dbReference>
<evidence type="ECO:0000256" key="2">
    <source>
        <dbReference type="ARBA" id="ARBA00022448"/>
    </source>
</evidence>
<evidence type="ECO:0000256" key="5">
    <source>
        <dbReference type="ARBA" id="ARBA00023136"/>
    </source>
</evidence>